<proteinExistence type="predicted"/>
<feature type="transmembrane region" description="Helical" evidence="1">
    <location>
        <begin position="104"/>
        <end position="129"/>
    </location>
</feature>
<keyword evidence="1" id="KW-0812">Transmembrane</keyword>
<sequence length="139" mass="16213">MSLGLFMKSQPEDDWFDRVMLFFSNHAGAIAEEWFKLIQWLLVLSTFAFLWEATDNSAYLIILVASFFVLWLYLMFGYNSRWHRLFYSKYYREDKNRDGDLRSLFVQISGVIAISVFAAAIMATAFLLGTEASKLLFSK</sequence>
<protein>
    <submittedName>
        <fullName evidence="2">Uncharacterized protein</fullName>
    </submittedName>
</protein>
<evidence type="ECO:0000313" key="3">
    <source>
        <dbReference type="Proteomes" id="UP000023268"/>
    </source>
</evidence>
<dbReference type="EMBL" id="JEMG01000001">
    <property type="protein sequence ID" value="EYC52805.1"/>
    <property type="molecule type" value="Genomic_DNA"/>
</dbReference>
<keyword evidence="1" id="KW-1133">Transmembrane helix</keyword>
<dbReference type="STRING" id="1458275.AZ34_04790"/>
<keyword evidence="1" id="KW-0472">Membrane</keyword>
<gene>
    <name evidence="2" type="ORF">AZ34_04790</name>
</gene>
<feature type="transmembrane region" description="Helical" evidence="1">
    <location>
        <begin position="57"/>
        <end position="76"/>
    </location>
</feature>
<organism evidence="2 3">
    <name type="scientific">Hylemonella gracilis str. Niagara R</name>
    <dbReference type="NCBI Taxonomy" id="1458275"/>
    <lineage>
        <taxon>Bacteria</taxon>
        <taxon>Pseudomonadati</taxon>
        <taxon>Pseudomonadota</taxon>
        <taxon>Betaproteobacteria</taxon>
        <taxon>Burkholderiales</taxon>
        <taxon>Comamonadaceae</taxon>
        <taxon>Hylemonella</taxon>
    </lineage>
</organism>
<evidence type="ECO:0000256" key="1">
    <source>
        <dbReference type="SAM" id="Phobius"/>
    </source>
</evidence>
<evidence type="ECO:0000313" key="2">
    <source>
        <dbReference type="EMBL" id="EYC52805.1"/>
    </source>
</evidence>
<accession>A0A016XLM1</accession>
<reference evidence="2 3" key="1">
    <citation type="submission" date="2014-02" db="EMBL/GenBank/DDBJ databases">
        <title>Draft Genome of Hylemonella gracilis isolated from the Niagara River.</title>
        <authorList>
            <person name="Pawlowski D.R."/>
            <person name="Koudelka G.B."/>
        </authorList>
    </citation>
    <scope>NUCLEOTIDE SEQUENCE [LARGE SCALE GENOMIC DNA]</scope>
    <source>
        <strain evidence="2 3">Niagara R</strain>
    </source>
</reference>
<dbReference type="Proteomes" id="UP000023268">
    <property type="component" value="Unassembled WGS sequence"/>
</dbReference>
<name>A0A016XLM1_9BURK</name>
<dbReference type="AlphaFoldDB" id="A0A016XLM1"/>
<comment type="caution">
    <text evidence="2">The sequence shown here is derived from an EMBL/GenBank/DDBJ whole genome shotgun (WGS) entry which is preliminary data.</text>
</comment>